<comment type="caution">
    <text evidence="1">The sequence shown here is derived from an EMBL/GenBank/DDBJ whole genome shotgun (WGS) entry which is preliminary data.</text>
</comment>
<dbReference type="AlphaFoldDB" id="A0A227KT52"/>
<keyword evidence="2" id="KW-1185">Reference proteome</keyword>
<dbReference type="GeneID" id="78363275"/>
<dbReference type="RefSeq" id="WP_066591125.1">
    <property type="nucleotide sequence ID" value="NZ_CAOTBB010000005.1"/>
</dbReference>
<reference evidence="2" key="1">
    <citation type="submission" date="2017-05" db="EMBL/GenBank/DDBJ databases">
        <title>Improved OligoMM genomes.</title>
        <authorList>
            <person name="Garzetti D."/>
        </authorList>
    </citation>
    <scope>NUCLEOTIDE SEQUENCE [LARGE SCALE GENOMIC DNA]</scope>
    <source>
        <strain evidence="2">YL45</strain>
    </source>
</reference>
<evidence type="ECO:0000313" key="1">
    <source>
        <dbReference type="EMBL" id="OXE51074.1"/>
    </source>
</evidence>
<dbReference type="EMBL" id="NHMP01000001">
    <property type="protein sequence ID" value="OXE51074.1"/>
    <property type="molecule type" value="Genomic_DNA"/>
</dbReference>
<gene>
    <name evidence="1" type="ORF">ADH67_01900</name>
</gene>
<organism evidence="1 2">
    <name type="scientific">Turicimonas muris</name>
    <dbReference type="NCBI Taxonomy" id="1796652"/>
    <lineage>
        <taxon>Bacteria</taxon>
        <taxon>Pseudomonadati</taxon>
        <taxon>Pseudomonadota</taxon>
        <taxon>Betaproteobacteria</taxon>
        <taxon>Burkholderiales</taxon>
        <taxon>Sutterellaceae</taxon>
        <taxon>Turicimonas</taxon>
    </lineage>
</organism>
<accession>A0A227KT52</accession>
<protein>
    <submittedName>
        <fullName evidence="1">Uncharacterized protein</fullName>
    </submittedName>
</protein>
<dbReference type="Proteomes" id="UP000214610">
    <property type="component" value="Unassembled WGS sequence"/>
</dbReference>
<evidence type="ECO:0000313" key="2">
    <source>
        <dbReference type="Proteomes" id="UP000214610"/>
    </source>
</evidence>
<proteinExistence type="predicted"/>
<sequence length="214" mass="24670">MGKKLDPNWWKNTGFLKFPQAQKLDSIARSCGFVPSSKGHTKKVRRFIHMDNDLPLDVEPTKYGANIWTYIFDAPEGSFVCSNYLPHEGRNSNLQTLLNHESIPEDKEGVSAWKMDECNDSSLRDFENLLQAYIAWGNQKYPMFSSKKEKIENKTSQIGTEGSSLDVASSLKKKLEFLEKEDLQSEEIREAKQRKYQNQLREFLLDARKHCAVS</sequence>
<name>A0A227KT52_9BURK</name>